<gene>
    <name evidence="2" type="ordered locus">BpOF4_20944</name>
</gene>
<keyword evidence="3" id="KW-1185">Reference proteome</keyword>
<protein>
    <submittedName>
        <fullName evidence="2">30s ribosomal protein S1</fullName>
    </submittedName>
</protein>
<reference evidence="2 3" key="1">
    <citation type="journal article" date="2011" name="Environ. Microbiol.">
        <title>Genome of alkaliphilic Bacillus pseudofirmus OF4 reveals adaptations that support the ability to grow in an external pH range from 7.5 to 11.4.</title>
        <authorList>
            <person name="Janto B."/>
            <person name="Ahmed A."/>
            <person name="Ito M."/>
            <person name="Liu J."/>
            <person name="Hicks D.B."/>
            <person name="Pagni S."/>
            <person name="Fackelmayer O.J."/>
            <person name="Smith T.A."/>
            <person name="Earl J."/>
            <person name="Elbourne L.D."/>
            <person name="Hassan K."/>
            <person name="Paulsen I.T."/>
            <person name="Kolsto A.B."/>
            <person name="Tourasse N.J."/>
            <person name="Ehrlich G.D."/>
            <person name="Boissy R."/>
            <person name="Ivey D.M."/>
            <person name="Li G."/>
            <person name="Xue Y."/>
            <person name="Ma Y."/>
            <person name="Hu F.Z."/>
            <person name="Krulwich T.A."/>
        </authorList>
    </citation>
    <scope>NUCLEOTIDE SEQUENCE [LARGE SCALE GENOMIC DNA]</scope>
    <source>
        <strain evidence="3">ATCC BAA-2126 / JCM 17055 / OF4</strain>
    </source>
</reference>
<proteinExistence type="predicted"/>
<dbReference type="PROSITE" id="PS00018">
    <property type="entry name" value="EF_HAND_1"/>
    <property type="match status" value="1"/>
</dbReference>
<dbReference type="Proteomes" id="UP000001544">
    <property type="component" value="Plasmid pBpOF4-01"/>
</dbReference>
<evidence type="ECO:0000313" key="2">
    <source>
        <dbReference type="EMBL" id="ADC52184.1"/>
    </source>
</evidence>
<dbReference type="InterPro" id="IPR018247">
    <property type="entry name" value="EF_Hand_1_Ca_BS"/>
</dbReference>
<dbReference type="HOGENOM" id="CLU_908646_0_0_9"/>
<name>D3G1F8_ALKPO</name>
<dbReference type="SUPFAM" id="SSF50249">
    <property type="entry name" value="Nucleic acid-binding proteins"/>
    <property type="match status" value="2"/>
</dbReference>
<feature type="domain" description="S1 motif" evidence="1">
    <location>
        <begin position="225"/>
        <end position="292"/>
    </location>
</feature>
<sequence>MAQRLDRNEEQMISWNELIGSSKRNTVLYARAIGIENINNNECLKLDYKGIFGYLPKALIDTYELKGIQSMVGKVFEFVVNYTDREAGIFGADRIKALEVLSNRFWSTAEVDKSYEAFVRGVDQYNVYLLVEGVPTKMHRKDFSYDFYKDMRDVVGLGDVIDVKLLDYEKPSVEAEAIDDINSINVITEDETEEVVQERKLKPGQILVSRKALEKDPWDYINQYQVGSTYLGVIQNINIDYGIFLKLEPFGLPVRSNFPPNTDLRLLQEGEEVNVRIRDIDIAKRQISTVIITPRQGALKRTRDHRLRQGLLYDRK</sequence>
<evidence type="ECO:0000259" key="1">
    <source>
        <dbReference type="SMART" id="SM00316"/>
    </source>
</evidence>
<dbReference type="AlphaFoldDB" id="D3G1F8"/>
<keyword evidence="2" id="KW-0614">Plasmid</keyword>
<dbReference type="GO" id="GO:0005840">
    <property type="term" value="C:ribosome"/>
    <property type="evidence" value="ECO:0007669"/>
    <property type="project" value="UniProtKB-KW"/>
</dbReference>
<dbReference type="SMART" id="SM00316">
    <property type="entry name" value="S1"/>
    <property type="match status" value="2"/>
</dbReference>
<keyword evidence="2" id="KW-0687">Ribonucleoprotein</keyword>
<accession>D3G1F8</accession>
<dbReference type="RefSeq" id="WP_012961095.1">
    <property type="nucleotide sequence ID" value="NC_013792.1"/>
</dbReference>
<dbReference type="InterPro" id="IPR003029">
    <property type="entry name" value="S1_domain"/>
</dbReference>
<dbReference type="eggNOG" id="COG0539">
    <property type="taxonomic scope" value="Bacteria"/>
</dbReference>
<organism evidence="2 3">
    <name type="scientific">Alkalihalophilus pseudofirmus (strain ATCC BAA-2126 / JCM 17055 / OF4)</name>
    <name type="common">Bacillus pseudofirmus</name>
    <dbReference type="NCBI Taxonomy" id="398511"/>
    <lineage>
        <taxon>Bacteria</taxon>
        <taxon>Bacillati</taxon>
        <taxon>Bacillota</taxon>
        <taxon>Bacilli</taxon>
        <taxon>Bacillales</taxon>
        <taxon>Bacillaceae</taxon>
        <taxon>Alkalihalophilus</taxon>
    </lineage>
</organism>
<feature type="domain" description="S1 motif" evidence="1">
    <location>
        <begin position="110"/>
        <end position="178"/>
    </location>
</feature>
<dbReference type="GO" id="GO:0003676">
    <property type="term" value="F:nucleic acid binding"/>
    <property type="evidence" value="ECO:0007669"/>
    <property type="project" value="InterPro"/>
</dbReference>
<keyword evidence="2" id="KW-0689">Ribosomal protein</keyword>
<dbReference type="EMBL" id="CP001879">
    <property type="protein sequence ID" value="ADC52184.1"/>
    <property type="molecule type" value="Genomic_DNA"/>
</dbReference>
<dbReference type="InterPro" id="IPR012340">
    <property type="entry name" value="NA-bd_OB-fold"/>
</dbReference>
<geneLocation type="plasmid" evidence="2 3">
    <name>pBpOF4-01</name>
</geneLocation>
<dbReference type="KEGG" id="bpf:BpOF4_20944"/>
<evidence type="ECO:0000313" key="3">
    <source>
        <dbReference type="Proteomes" id="UP000001544"/>
    </source>
</evidence>